<gene>
    <name evidence="2" type="ORF">GWK47_033042</name>
</gene>
<evidence type="ECO:0000313" key="3">
    <source>
        <dbReference type="Proteomes" id="UP000770661"/>
    </source>
</evidence>
<feature type="compositionally biased region" description="Basic and acidic residues" evidence="1">
    <location>
        <begin position="1"/>
        <end position="27"/>
    </location>
</feature>
<reference evidence="2" key="1">
    <citation type="submission" date="2020-07" db="EMBL/GenBank/DDBJ databases">
        <title>The High-quality genome of the commercially important snow crab, Chionoecetes opilio.</title>
        <authorList>
            <person name="Jeong J.-H."/>
            <person name="Ryu S."/>
        </authorList>
    </citation>
    <scope>NUCLEOTIDE SEQUENCE</scope>
    <source>
        <strain evidence="2">MADBK_172401_WGS</strain>
        <tissue evidence="2">Digestive gland</tissue>
    </source>
</reference>
<proteinExistence type="predicted"/>
<evidence type="ECO:0000313" key="2">
    <source>
        <dbReference type="EMBL" id="KAG0728173.1"/>
    </source>
</evidence>
<evidence type="ECO:0000256" key="1">
    <source>
        <dbReference type="SAM" id="MobiDB-lite"/>
    </source>
</evidence>
<sequence>MKEETSRDCVEMKGAHQAKTKREDNTRTLEQWRSLRGPAPTLCRAVLPNQGDQDDDLEEDIKGAAGLEEGARRQTAEVPTSQQSRDHGCPSSSSKTLGPQARTWALLAQLGSPGPKGGVPLGPNFESWCF</sequence>
<comment type="caution">
    <text evidence="2">The sequence shown here is derived from an EMBL/GenBank/DDBJ whole genome shotgun (WGS) entry which is preliminary data.</text>
</comment>
<protein>
    <submittedName>
        <fullName evidence="2">Uncharacterized protein</fullName>
    </submittedName>
</protein>
<dbReference type="EMBL" id="JACEEZ010002547">
    <property type="protein sequence ID" value="KAG0728173.1"/>
    <property type="molecule type" value="Genomic_DNA"/>
</dbReference>
<dbReference type="Proteomes" id="UP000770661">
    <property type="component" value="Unassembled WGS sequence"/>
</dbReference>
<organism evidence="2 3">
    <name type="scientific">Chionoecetes opilio</name>
    <name type="common">Atlantic snow crab</name>
    <name type="synonym">Cancer opilio</name>
    <dbReference type="NCBI Taxonomy" id="41210"/>
    <lineage>
        <taxon>Eukaryota</taxon>
        <taxon>Metazoa</taxon>
        <taxon>Ecdysozoa</taxon>
        <taxon>Arthropoda</taxon>
        <taxon>Crustacea</taxon>
        <taxon>Multicrustacea</taxon>
        <taxon>Malacostraca</taxon>
        <taxon>Eumalacostraca</taxon>
        <taxon>Eucarida</taxon>
        <taxon>Decapoda</taxon>
        <taxon>Pleocyemata</taxon>
        <taxon>Brachyura</taxon>
        <taxon>Eubrachyura</taxon>
        <taxon>Majoidea</taxon>
        <taxon>Majidae</taxon>
        <taxon>Chionoecetes</taxon>
    </lineage>
</organism>
<feature type="region of interest" description="Disordered" evidence="1">
    <location>
        <begin position="1"/>
        <end position="98"/>
    </location>
</feature>
<accession>A0A8J4YJZ6</accession>
<name>A0A8J4YJZ6_CHIOP</name>
<dbReference type="AlphaFoldDB" id="A0A8J4YJZ6"/>
<keyword evidence="3" id="KW-1185">Reference proteome</keyword>